<feature type="region of interest" description="Disordered" evidence="1">
    <location>
        <begin position="685"/>
        <end position="704"/>
    </location>
</feature>
<feature type="compositionally biased region" description="Low complexity" evidence="1">
    <location>
        <begin position="12"/>
        <end position="23"/>
    </location>
</feature>
<reference evidence="2" key="3">
    <citation type="submission" date="2015-02" db="UniProtKB">
        <authorList>
            <consortium name="EnsemblProtists"/>
        </authorList>
    </citation>
    <scope>IDENTIFICATION</scope>
    <source>
        <strain evidence="2">DAOM BR144</strain>
    </source>
</reference>
<feature type="compositionally biased region" description="Polar residues" evidence="1">
    <location>
        <begin position="773"/>
        <end position="789"/>
    </location>
</feature>
<evidence type="ECO:0000313" key="2">
    <source>
        <dbReference type="EnsemblProtists" id="PYU1_T009810"/>
    </source>
</evidence>
<feature type="compositionally biased region" description="Polar residues" evidence="1">
    <location>
        <begin position="328"/>
        <end position="337"/>
    </location>
</feature>
<feature type="region of interest" description="Disordered" evidence="1">
    <location>
        <begin position="39"/>
        <end position="213"/>
    </location>
</feature>
<organism evidence="2 3">
    <name type="scientific">Globisporangium ultimum (strain ATCC 200006 / CBS 805.95 / DAOM BR144)</name>
    <name type="common">Pythium ultimum</name>
    <dbReference type="NCBI Taxonomy" id="431595"/>
    <lineage>
        <taxon>Eukaryota</taxon>
        <taxon>Sar</taxon>
        <taxon>Stramenopiles</taxon>
        <taxon>Oomycota</taxon>
        <taxon>Peronosporomycetes</taxon>
        <taxon>Pythiales</taxon>
        <taxon>Pythiaceae</taxon>
        <taxon>Globisporangium</taxon>
    </lineage>
</organism>
<feature type="compositionally biased region" description="Low complexity" evidence="1">
    <location>
        <begin position="43"/>
        <end position="56"/>
    </location>
</feature>
<feature type="compositionally biased region" description="Low complexity" evidence="1">
    <location>
        <begin position="589"/>
        <end position="598"/>
    </location>
</feature>
<evidence type="ECO:0000313" key="3">
    <source>
        <dbReference type="Proteomes" id="UP000019132"/>
    </source>
</evidence>
<evidence type="ECO:0000256" key="1">
    <source>
        <dbReference type="SAM" id="MobiDB-lite"/>
    </source>
</evidence>
<feature type="compositionally biased region" description="Basic residues" evidence="1">
    <location>
        <begin position="291"/>
        <end position="301"/>
    </location>
</feature>
<feature type="compositionally biased region" description="Low complexity" evidence="1">
    <location>
        <begin position="97"/>
        <end position="107"/>
    </location>
</feature>
<feature type="compositionally biased region" description="Polar residues" evidence="1">
    <location>
        <begin position="842"/>
        <end position="856"/>
    </location>
</feature>
<protein>
    <submittedName>
        <fullName evidence="2">Uncharacterized protein</fullName>
    </submittedName>
</protein>
<feature type="compositionally biased region" description="Basic and acidic residues" evidence="1">
    <location>
        <begin position="639"/>
        <end position="667"/>
    </location>
</feature>
<feature type="region of interest" description="Disordered" evidence="1">
    <location>
        <begin position="1"/>
        <end position="23"/>
    </location>
</feature>
<feature type="compositionally biased region" description="Basic and acidic residues" evidence="1">
    <location>
        <begin position="604"/>
        <end position="623"/>
    </location>
</feature>
<feature type="region of interest" description="Disordered" evidence="1">
    <location>
        <begin position="291"/>
        <end position="365"/>
    </location>
</feature>
<feature type="compositionally biased region" description="Polar residues" evidence="1">
    <location>
        <begin position="190"/>
        <end position="201"/>
    </location>
</feature>
<keyword evidence="3" id="KW-1185">Reference proteome</keyword>
<feature type="compositionally biased region" description="Low complexity" evidence="1">
    <location>
        <begin position="560"/>
        <end position="570"/>
    </location>
</feature>
<dbReference type="Proteomes" id="UP000019132">
    <property type="component" value="Unassembled WGS sequence"/>
</dbReference>
<proteinExistence type="predicted"/>
<accession>K3WXW2</accession>
<feature type="compositionally biased region" description="Basic and acidic residues" evidence="1">
    <location>
        <begin position="338"/>
        <end position="348"/>
    </location>
</feature>
<feature type="compositionally biased region" description="Basic and acidic residues" evidence="1">
    <location>
        <begin position="159"/>
        <end position="175"/>
    </location>
</feature>
<reference evidence="3" key="2">
    <citation type="submission" date="2010-04" db="EMBL/GenBank/DDBJ databases">
        <authorList>
            <person name="Buell R."/>
            <person name="Hamilton J."/>
            <person name="Hostetler J."/>
        </authorList>
    </citation>
    <scope>NUCLEOTIDE SEQUENCE [LARGE SCALE GENOMIC DNA]</scope>
    <source>
        <strain evidence="3">DAOM:BR144</strain>
    </source>
</reference>
<dbReference type="InParanoid" id="K3WXW2"/>
<dbReference type="EnsemblProtists" id="PYU1_T009810">
    <property type="protein sequence ID" value="PYU1_T009810"/>
    <property type="gene ID" value="PYU1_G009792"/>
</dbReference>
<dbReference type="HOGENOM" id="CLU_320173_0_0_1"/>
<feature type="compositionally biased region" description="Basic and acidic residues" evidence="1">
    <location>
        <begin position="790"/>
        <end position="807"/>
    </location>
</feature>
<dbReference type="EMBL" id="GL376624">
    <property type="status" value="NOT_ANNOTATED_CDS"/>
    <property type="molecule type" value="Genomic_DNA"/>
</dbReference>
<feature type="region of interest" description="Disordered" evidence="1">
    <location>
        <begin position="722"/>
        <end position="879"/>
    </location>
</feature>
<sequence length="907" mass="98579">MADETTDDSKSRAPTSNAPSAASSIAAKKVNLLLQPSYAESRSATQTSTLTSAATQVGPSSHVRILKRDGPKMLFDPKTGSMVNAEEKISKFRTQKSDSVSSSLTTSNVPDHSVVSPALTATTRTEAKRGNHTDCAQDQPAVKFDAVKEKPSKAKTGKIIKDNKNVLEHTKKEKPVEEDDEVQSSRRKTTSMVSKSPTSLLSREEKTRNQKGPKMIFVKSSTKKYVLAYRPVVKHTKSEAHIGVAVASAPMKKFNELFSSSEAAEKVNDAIATPSSSLRPEGMKCTVKTERKLHRNSQHPLRKIEEPKTLPRSHKLSKDGKQLRRNTQENGSTNSTESGEKEALKFPDDTTSTVTTYSSHEDGGRVRHNKVRMSFDLDVLKNLPEGSGVVVLHDAQEGIDFLPEDSSNRFEIVKSRRAILLEKKQLKETAAMENVARTKRRGMKKHLTPNGIVVTATGRSAKRTTLVVGVRGITAQPVPKQKLPADPQSVPRGRKYQDKKCTVILTGGNQSERTPARKLLTIQALPENTSPLKIKRDCVNSVSSIQSKNVRTSGKKAKSSIKAAESGISSVSRSTRHENGNTDRVEAPSAVSSSSGSSQNGFSAKKEKTKKKDTQEAAKESRQKSRRMSKRSLAPIQNHSEETTESVRPEKVESKSESLTENSKKEALLLSGNTSMRKVSKVIKPKSSFERARKSIASTSTSSAPVKVRYVVKQVQVVDTVKQLKSSESQRSGDDSTQVVSSKETNLVETTAHEKNDGAPIVEVKPKSKISKQRTISSTTSRSVPASTETEQRQKTQNDDRNSESIQKDVVIPSAHEKVAASAGKKVRSRRSQAQVPKPSPSEATTSSVKPQSLPIQSAAAGSAKRSVNKINASTQGSPAATKTFKQIYVVKKASSPTAPMPTLSAA</sequence>
<dbReference type="VEuPathDB" id="FungiDB:PYU1_G009792"/>
<reference evidence="3" key="1">
    <citation type="journal article" date="2010" name="Genome Biol.">
        <title>Genome sequence of the necrotrophic plant pathogen Pythium ultimum reveals original pathogenicity mechanisms and effector repertoire.</title>
        <authorList>
            <person name="Levesque C.A."/>
            <person name="Brouwer H."/>
            <person name="Cano L."/>
            <person name="Hamilton J.P."/>
            <person name="Holt C."/>
            <person name="Huitema E."/>
            <person name="Raffaele S."/>
            <person name="Robideau G.P."/>
            <person name="Thines M."/>
            <person name="Win J."/>
            <person name="Zerillo M.M."/>
            <person name="Beakes G.W."/>
            <person name="Boore J.L."/>
            <person name="Busam D."/>
            <person name="Dumas B."/>
            <person name="Ferriera S."/>
            <person name="Fuerstenberg S.I."/>
            <person name="Gachon C.M."/>
            <person name="Gaulin E."/>
            <person name="Govers F."/>
            <person name="Grenville-Briggs L."/>
            <person name="Horner N."/>
            <person name="Hostetler J."/>
            <person name="Jiang R.H."/>
            <person name="Johnson J."/>
            <person name="Krajaejun T."/>
            <person name="Lin H."/>
            <person name="Meijer H.J."/>
            <person name="Moore B."/>
            <person name="Morris P."/>
            <person name="Phuntmart V."/>
            <person name="Puiu D."/>
            <person name="Shetty J."/>
            <person name="Stajich J.E."/>
            <person name="Tripathy S."/>
            <person name="Wawra S."/>
            <person name="van West P."/>
            <person name="Whitty B.R."/>
            <person name="Coutinho P.M."/>
            <person name="Henrissat B."/>
            <person name="Martin F."/>
            <person name="Thomas P.D."/>
            <person name="Tyler B.M."/>
            <person name="De Vries R.P."/>
            <person name="Kamoun S."/>
            <person name="Yandell M."/>
            <person name="Tisserat N."/>
            <person name="Buell C.R."/>
        </authorList>
    </citation>
    <scope>NUCLEOTIDE SEQUENCE</scope>
    <source>
        <strain evidence="3">DAOM:BR144</strain>
    </source>
</reference>
<feature type="compositionally biased region" description="Basic and acidic residues" evidence="1">
    <location>
        <begin position="575"/>
        <end position="586"/>
    </location>
</feature>
<feature type="region of interest" description="Disordered" evidence="1">
    <location>
        <begin position="545"/>
        <end position="674"/>
    </location>
</feature>
<dbReference type="eggNOG" id="ENOG502SD3J">
    <property type="taxonomic scope" value="Eukaryota"/>
</dbReference>
<name>K3WXW2_GLOUD</name>
<dbReference type="AlphaFoldDB" id="K3WXW2"/>
<feature type="compositionally biased region" description="Polar residues" evidence="1">
    <location>
        <begin position="724"/>
        <end position="749"/>
    </location>
</feature>
<feature type="compositionally biased region" description="Polar residues" evidence="1">
    <location>
        <begin position="869"/>
        <end position="879"/>
    </location>
</feature>